<evidence type="ECO:0000256" key="6">
    <source>
        <dbReference type="ARBA" id="ARBA00022777"/>
    </source>
</evidence>
<dbReference type="SUPFAM" id="SSF50729">
    <property type="entry name" value="PH domain-like"/>
    <property type="match status" value="1"/>
</dbReference>
<dbReference type="InterPro" id="IPR011009">
    <property type="entry name" value="Kinase-like_dom_sf"/>
</dbReference>
<dbReference type="GO" id="GO:0005524">
    <property type="term" value="F:ATP binding"/>
    <property type="evidence" value="ECO:0007669"/>
    <property type="project" value="UniProtKB-UniRule"/>
</dbReference>
<dbReference type="InterPro" id="IPR011993">
    <property type="entry name" value="PH-like_dom_sf"/>
</dbReference>
<feature type="region of interest" description="Disordered" evidence="11">
    <location>
        <begin position="334"/>
        <end position="377"/>
    </location>
</feature>
<gene>
    <name evidence="13" type="ORF">AXG93_4773s1260</name>
</gene>
<dbReference type="PANTHER" id="PTHR24356">
    <property type="entry name" value="SERINE/THREONINE-PROTEIN KINASE"/>
    <property type="match status" value="1"/>
</dbReference>
<feature type="binding site" evidence="10">
    <location>
        <position position="61"/>
    </location>
    <ligand>
        <name>ATP</name>
        <dbReference type="ChEBI" id="CHEBI:30616"/>
    </ligand>
</feature>
<dbReference type="PROSITE" id="PS00107">
    <property type="entry name" value="PROTEIN_KINASE_ATP"/>
    <property type="match status" value="1"/>
</dbReference>
<name>A0A176WKJ5_MARPO</name>
<evidence type="ECO:0000256" key="10">
    <source>
        <dbReference type="PROSITE-ProRule" id="PRU10141"/>
    </source>
</evidence>
<feature type="domain" description="Protein kinase" evidence="12">
    <location>
        <begin position="32"/>
        <end position="293"/>
    </location>
</feature>
<dbReference type="PANTHER" id="PTHR24356:SF163">
    <property type="entry name" value="3-PHOSPHOINOSITIDE-DEPENDENT PROTEIN KINASE 1-RELATED"/>
    <property type="match status" value="1"/>
</dbReference>
<dbReference type="EC" id="2.7.11.1" evidence="2"/>
<dbReference type="InterPro" id="IPR050236">
    <property type="entry name" value="Ser_Thr_kinase_AGC"/>
</dbReference>
<dbReference type="Proteomes" id="UP000077202">
    <property type="component" value="Unassembled WGS sequence"/>
</dbReference>
<dbReference type="AlphaFoldDB" id="A0A176WKJ5"/>
<evidence type="ECO:0000256" key="7">
    <source>
        <dbReference type="ARBA" id="ARBA00022840"/>
    </source>
</evidence>
<evidence type="ECO:0000256" key="9">
    <source>
        <dbReference type="ARBA" id="ARBA00048679"/>
    </source>
</evidence>
<reference evidence="13" key="1">
    <citation type="submission" date="2016-03" db="EMBL/GenBank/DDBJ databases">
        <title>Mechanisms controlling the formation of the plant cell surface in tip-growing cells are functionally conserved among land plants.</title>
        <authorList>
            <person name="Honkanen S."/>
            <person name="Jones V.A."/>
            <person name="Morieri G."/>
            <person name="Champion C."/>
            <person name="Hetherington A.J."/>
            <person name="Kelly S."/>
            <person name="Saint-Marcoux D."/>
            <person name="Proust H."/>
            <person name="Prescott H."/>
            <person name="Dolan L."/>
        </authorList>
    </citation>
    <scope>NUCLEOTIDE SEQUENCE [LARGE SCALE GENOMIC DNA]</scope>
    <source>
        <tissue evidence="13">Whole gametophyte</tissue>
    </source>
</reference>
<sequence>MALDPPQTDGESKERKVGAFRAPQENFTQNHFLFGKILGLGSYSKVVKAKKRDTEQEYALKIMEKRHIVREKKVQYVKMERLILDQLDHPGVTRLHFTFQDSLCLYMGMECCNGGELFDQIRKKGRLSLEEARFYAAEIVDTLEYIHSEGLIHRDIKPENILFTSEGHVKIADYGSAKMLRPFTNGVITCDPDEKSCTFVGTAEYVAPEVLNSKPISPRVDMWALGCVIYQMLEGKPPFKAASEYLTFQKVMARDFIMPQHMPAEARDLIENLLNLVPEKRPDCKAVKEHPFFSGVKWDELWTSQPPPLCLPTEAADDWDLAQAGDALEVFNLNESSSESGSSSNSQASSPKVSGGGDLATSPSAKKRGSAPNLSSSLTGDCKLEQWQRFLSPGEKLLGTSLVRKYCGMSMKKQQLLLTDKPRLIIVDIKNMSIKQEIPLSKDPQEVYVEIEDQCRFSIRTPNDIWHFEDLKKLAHSWRNAIESLQSNQSKEGPDCRKPEEVESMSPPVPDGRLPEISGIVSVNDAIKSPPKEAGDFHVDQSADPALDADFDRDLDLGRAESAAQEGEKEYVDVSYAVGQGCSADQSTSTHEILQQHELKVDCKENKTQ</sequence>
<dbReference type="PROSITE" id="PS00108">
    <property type="entry name" value="PROTEIN_KINASE_ST"/>
    <property type="match status" value="1"/>
</dbReference>
<dbReference type="InterPro" id="IPR033931">
    <property type="entry name" value="PDK1-typ_PH"/>
</dbReference>
<comment type="catalytic activity">
    <reaction evidence="8">
        <text>L-threonyl-[protein] + ATP = O-phospho-L-threonyl-[protein] + ADP + H(+)</text>
        <dbReference type="Rhea" id="RHEA:46608"/>
        <dbReference type="Rhea" id="RHEA-COMP:11060"/>
        <dbReference type="Rhea" id="RHEA-COMP:11605"/>
        <dbReference type="ChEBI" id="CHEBI:15378"/>
        <dbReference type="ChEBI" id="CHEBI:30013"/>
        <dbReference type="ChEBI" id="CHEBI:30616"/>
        <dbReference type="ChEBI" id="CHEBI:61977"/>
        <dbReference type="ChEBI" id="CHEBI:456216"/>
        <dbReference type="EC" id="2.7.11.1"/>
    </reaction>
</comment>
<dbReference type="Pfam" id="PF14593">
    <property type="entry name" value="PH_3"/>
    <property type="match status" value="1"/>
</dbReference>
<accession>A0A176WKJ5</accession>
<dbReference type="EMBL" id="LVLJ01000679">
    <property type="protein sequence ID" value="OAE33153.1"/>
    <property type="molecule type" value="Genomic_DNA"/>
</dbReference>
<dbReference type="SUPFAM" id="SSF56112">
    <property type="entry name" value="Protein kinase-like (PK-like)"/>
    <property type="match status" value="1"/>
</dbReference>
<dbReference type="PROSITE" id="PS50011">
    <property type="entry name" value="PROTEIN_KINASE_DOM"/>
    <property type="match status" value="1"/>
</dbReference>
<keyword evidence="7 10" id="KW-0067">ATP-binding</keyword>
<keyword evidence="14" id="KW-1185">Reference proteome</keyword>
<dbReference type="Pfam" id="PF00069">
    <property type="entry name" value="Pkinase"/>
    <property type="match status" value="1"/>
</dbReference>
<evidence type="ECO:0000313" key="14">
    <source>
        <dbReference type="Proteomes" id="UP000077202"/>
    </source>
</evidence>
<dbReference type="SMART" id="SM00220">
    <property type="entry name" value="S_TKc"/>
    <property type="match status" value="1"/>
</dbReference>
<comment type="catalytic activity">
    <reaction evidence="9">
        <text>L-seryl-[protein] + ATP = O-phospho-L-seryl-[protein] + ADP + H(+)</text>
        <dbReference type="Rhea" id="RHEA:17989"/>
        <dbReference type="Rhea" id="RHEA-COMP:9863"/>
        <dbReference type="Rhea" id="RHEA-COMP:11604"/>
        <dbReference type="ChEBI" id="CHEBI:15378"/>
        <dbReference type="ChEBI" id="CHEBI:29999"/>
        <dbReference type="ChEBI" id="CHEBI:30616"/>
        <dbReference type="ChEBI" id="CHEBI:83421"/>
        <dbReference type="ChEBI" id="CHEBI:456216"/>
        <dbReference type="EC" id="2.7.11.1"/>
    </reaction>
</comment>
<dbReference type="InterPro" id="IPR017441">
    <property type="entry name" value="Protein_kinase_ATP_BS"/>
</dbReference>
<organism evidence="13 14">
    <name type="scientific">Marchantia polymorpha subsp. ruderalis</name>
    <dbReference type="NCBI Taxonomy" id="1480154"/>
    <lineage>
        <taxon>Eukaryota</taxon>
        <taxon>Viridiplantae</taxon>
        <taxon>Streptophyta</taxon>
        <taxon>Embryophyta</taxon>
        <taxon>Marchantiophyta</taxon>
        <taxon>Marchantiopsida</taxon>
        <taxon>Marchantiidae</taxon>
        <taxon>Marchantiales</taxon>
        <taxon>Marchantiaceae</taxon>
        <taxon>Marchantia</taxon>
    </lineage>
</organism>
<keyword evidence="5 10" id="KW-0547">Nucleotide-binding</keyword>
<feature type="compositionally biased region" description="Basic and acidic residues" evidence="11">
    <location>
        <begin position="492"/>
        <end position="501"/>
    </location>
</feature>
<keyword evidence="6" id="KW-0418">Kinase</keyword>
<dbReference type="InterPro" id="IPR039046">
    <property type="entry name" value="PDPK1"/>
</dbReference>
<dbReference type="GO" id="GO:0035556">
    <property type="term" value="P:intracellular signal transduction"/>
    <property type="evidence" value="ECO:0007669"/>
    <property type="project" value="TreeGrafter"/>
</dbReference>
<dbReference type="CDD" id="cd05581">
    <property type="entry name" value="STKc_PDK1"/>
    <property type="match status" value="1"/>
</dbReference>
<keyword evidence="4" id="KW-0808">Transferase</keyword>
<dbReference type="Gene3D" id="2.30.29.30">
    <property type="entry name" value="Pleckstrin-homology domain (PH domain)/Phosphotyrosine-binding domain (PTB)"/>
    <property type="match status" value="1"/>
</dbReference>
<dbReference type="Gene3D" id="3.30.200.20">
    <property type="entry name" value="Phosphorylase Kinase, domain 1"/>
    <property type="match status" value="1"/>
</dbReference>
<keyword evidence="3" id="KW-0723">Serine/threonine-protein kinase</keyword>
<feature type="region of interest" description="Disordered" evidence="11">
    <location>
        <begin position="528"/>
        <end position="549"/>
    </location>
</feature>
<feature type="compositionally biased region" description="Low complexity" evidence="11">
    <location>
        <begin position="336"/>
        <end position="353"/>
    </location>
</feature>
<dbReference type="Gene3D" id="1.10.510.10">
    <property type="entry name" value="Transferase(Phosphotransferase) domain 1"/>
    <property type="match status" value="1"/>
</dbReference>
<dbReference type="FunFam" id="1.10.510.10:FF:000534">
    <property type="entry name" value="Serine/threonine-protein kinase PKH2"/>
    <property type="match status" value="1"/>
</dbReference>
<evidence type="ECO:0000256" key="3">
    <source>
        <dbReference type="ARBA" id="ARBA00022527"/>
    </source>
</evidence>
<dbReference type="InterPro" id="IPR000719">
    <property type="entry name" value="Prot_kinase_dom"/>
</dbReference>
<feature type="compositionally biased region" description="Basic and acidic residues" evidence="11">
    <location>
        <begin position="530"/>
        <end position="541"/>
    </location>
</feature>
<evidence type="ECO:0000256" key="5">
    <source>
        <dbReference type="ARBA" id="ARBA00022741"/>
    </source>
</evidence>
<feature type="region of interest" description="Disordered" evidence="11">
    <location>
        <begin position="485"/>
        <end position="514"/>
    </location>
</feature>
<evidence type="ECO:0000256" key="8">
    <source>
        <dbReference type="ARBA" id="ARBA00047899"/>
    </source>
</evidence>
<comment type="caution">
    <text evidence="13">The sequence shown here is derived from an EMBL/GenBank/DDBJ whole genome shotgun (WGS) entry which is preliminary data.</text>
</comment>
<dbReference type="FunFam" id="3.30.200.20:FF:000191">
    <property type="entry name" value="3-phosphoinositide-dependent protein kinase 2-like"/>
    <property type="match status" value="1"/>
</dbReference>
<evidence type="ECO:0000256" key="1">
    <source>
        <dbReference type="ARBA" id="ARBA00010006"/>
    </source>
</evidence>
<proteinExistence type="inferred from homology"/>
<evidence type="ECO:0000256" key="11">
    <source>
        <dbReference type="SAM" id="MobiDB-lite"/>
    </source>
</evidence>
<dbReference type="GO" id="GO:0004674">
    <property type="term" value="F:protein serine/threonine kinase activity"/>
    <property type="evidence" value="ECO:0007669"/>
    <property type="project" value="UniProtKB-KW"/>
</dbReference>
<evidence type="ECO:0000313" key="13">
    <source>
        <dbReference type="EMBL" id="OAE33153.1"/>
    </source>
</evidence>
<evidence type="ECO:0000256" key="4">
    <source>
        <dbReference type="ARBA" id="ARBA00022679"/>
    </source>
</evidence>
<evidence type="ECO:0000259" key="12">
    <source>
        <dbReference type="PROSITE" id="PS50011"/>
    </source>
</evidence>
<protein>
    <recommendedName>
        <fullName evidence="2">non-specific serine/threonine protein kinase</fullName>
        <ecNumber evidence="2">2.7.11.1</ecNumber>
    </recommendedName>
</protein>
<comment type="similarity">
    <text evidence="1">Belongs to the protein kinase superfamily. AGC Ser/Thr protein kinase family. PDPK1 subfamily.</text>
</comment>
<evidence type="ECO:0000256" key="2">
    <source>
        <dbReference type="ARBA" id="ARBA00012513"/>
    </source>
</evidence>
<dbReference type="InterPro" id="IPR008271">
    <property type="entry name" value="Ser/Thr_kinase_AS"/>
</dbReference>